<accession>A0A6A0HDB2</accession>
<reference evidence="6" key="2">
    <citation type="journal article" date="2018" name="Environ. Sci. Technol.">
        <title>The Toxicogenome of Hyalella azteca: A Model for Sediment Ecotoxicology and Evolutionary Toxicology.</title>
        <authorList>
            <person name="Poynton H.C."/>
            <person name="Hasenbein S."/>
            <person name="Benoit J.B."/>
            <person name="Sepulveda M.S."/>
            <person name="Poelchau M.F."/>
            <person name="Hughes D.S.T."/>
            <person name="Murali S.C."/>
            <person name="Chen S."/>
            <person name="Glastad K.M."/>
            <person name="Goodisman M.A.D."/>
            <person name="Werren J.H."/>
            <person name="Vineis J.H."/>
            <person name="Bowen J.L."/>
            <person name="Friedrich M."/>
            <person name="Jones J."/>
            <person name="Robertson H.M."/>
            <person name="Feyereisen R."/>
            <person name="Mechler-Hickson A."/>
            <person name="Mathers N."/>
            <person name="Lee C.E."/>
            <person name="Colbourne J.K."/>
            <person name="Biales A."/>
            <person name="Johnston J.S."/>
            <person name="Wellborn G.A."/>
            <person name="Rosendale A.J."/>
            <person name="Cridge A.G."/>
            <person name="Munoz-Torres M.C."/>
            <person name="Bain P.A."/>
            <person name="Manny A.R."/>
            <person name="Major K.M."/>
            <person name="Lambert F.N."/>
            <person name="Vulpe C.D."/>
            <person name="Tuck P."/>
            <person name="Blalock B.J."/>
            <person name="Lin Y.Y."/>
            <person name="Smith M.E."/>
            <person name="Ochoa-Acuna H."/>
            <person name="Chen M.M."/>
            <person name="Childers C.P."/>
            <person name="Qu J."/>
            <person name="Dugan S."/>
            <person name="Lee S.L."/>
            <person name="Chao H."/>
            <person name="Dinh H."/>
            <person name="Han Y."/>
            <person name="Doddapaneni H."/>
            <person name="Worley K.C."/>
            <person name="Muzny D.M."/>
            <person name="Gibbs R.A."/>
            <person name="Richards S."/>
        </authorList>
    </citation>
    <scope>NUCLEOTIDE SEQUENCE</scope>
    <source>
        <strain evidence="6">HAZT.00-mixed</strain>
        <tissue evidence="6">Whole organism</tissue>
    </source>
</reference>
<keyword evidence="3" id="KW-0862">Zinc</keyword>
<dbReference type="Gene3D" id="3.30.40.10">
    <property type="entry name" value="Zinc/RING finger domain, C3HC4 (zinc finger)"/>
    <property type="match status" value="1"/>
</dbReference>
<dbReference type="InterPro" id="IPR018957">
    <property type="entry name" value="Znf_C3HC4_RING-type"/>
</dbReference>
<dbReference type="FunFam" id="3.30.40.10:FF:000033">
    <property type="entry name" value="Polycomb group RING finger protein 3"/>
    <property type="match status" value="1"/>
</dbReference>
<feature type="non-terminal residue" evidence="6">
    <location>
        <position position="140"/>
    </location>
</feature>
<organism evidence="6">
    <name type="scientific">Hyalella azteca</name>
    <name type="common">Amphipod</name>
    <dbReference type="NCBI Taxonomy" id="294128"/>
    <lineage>
        <taxon>Eukaryota</taxon>
        <taxon>Metazoa</taxon>
        <taxon>Ecdysozoa</taxon>
        <taxon>Arthropoda</taxon>
        <taxon>Crustacea</taxon>
        <taxon>Multicrustacea</taxon>
        <taxon>Malacostraca</taxon>
        <taxon>Eumalacostraca</taxon>
        <taxon>Peracarida</taxon>
        <taxon>Amphipoda</taxon>
        <taxon>Senticaudata</taxon>
        <taxon>Talitrida</taxon>
        <taxon>Talitroidea</taxon>
        <taxon>Hyalellidae</taxon>
        <taxon>Hyalella</taxon>
    </lineage>
</organism>
<evidence type="ECO:0000256" key="2">
    <source>
        <dbReference type="ARBA" id="ARBA00022771"/>
    </source>
</evidence>
<dbReference type="SUPFAM" id="SSF57850">
    <property type="entry name" value="RING/U-box"/>
    <property type="match status" value="1"/>
</dbReference>
<dbReference type="InterPro" id="IPR013083">
    <property type="entry name" value="Znf_RING/FYVE/PHD"/>
</dbReference>
<protein>
    <recommendedName>
        <fullName evidence="5">RING-type domain-containing protein</fullName>
    </recommendedName>
</protein>
<dbReference type="GO" id="GO:1990841">
    <property type="term" value="F:promoter-specific chromatin binding"/>
    <property type="evidence" value="ECO:0007669"/>
    <property type="project" value="TreeGrafter"/>
</dbReference>
<dbReference type="InterPro" id="IPR017907">
    <property type="entry name" value="Znf_RING_CS"/>
</dbReference>
<feature type="domain" description="RING-type" evidence="5">
    <location>
        <begin position="63"/>
        <end position="102"/>
    </location>
</feature>
<dbReference type="GO" id="GO:0035102">
    <property type="term" value="C:PRC1 complex"/>
    <property type="evidence" value="ECO:0007669"/>
    <property type="project" value="TreeGrafter"/>
</dbReference>
<dbReference type="AlphaFoldDB" id="A0A6A0HDB2"/>
<dbReference type="InterPro" id="IPR001841">
    <property type="entry name" value="Znf_RING"/>
</dbReference>
<evidence type="ECO:0000256" key="1">
    <source>
        <dbReference type="ARBA" id="ARBA00022723"/>
    </source>
</evidence>
<reference evidence="6" key="3">
    <citation type="submission" date="2019-06" db="EMBL/GenBank/DDBJ databases">
        <authorList>
            <person name="Poynton C."/>
            <person name="Hasenbein S."/>
            <person name="Benoit J.B."/>
            <person name="Sepulveda M.S."/>
            <person name="Poelchau M.F."/>
            <person name="Murali S.C."/>
            <person name="Chen S."/>
            <person name="Glastad K.M."/>
            <person name="Werren J.H."/>
            <person name="Vineis J.H."/>
            <person name="Bowen J.L."/>
            <person name="Friedrich M."/>
            <person name="Jones J."/>
            <person name="Robertson H.M."/>
            <person name="Feyereisen R."/>
            <person name="Mechler-Hickson A."/>
            <person name="Mathers N."/>
            <person name="Lee C.E."/>
            <person name="Colbourne J.K."/>
            <person name="Biales A."/>
            <person name="Johnston J.S."/>
            <person name="Wellborn G.A."/>
            <person name="Rosendale A.J."/>
            <person name="Cridge A.G."/>
            <person name="Munoz-Torres M.C."/>
            <person name="Bain P.A."/>
            <person name="Manny A.R."/>
            <person name="Major K.M."/>
            <person name="Lambert F.N."/>
            <person name="Vulpe C.D."/>
            <person name="Tuck P."/>
            <person name="Blalock B.J."/>
            <person name="Lin Y.-Y."/>
            <person name="Smith M.E."/>
            <person name="Ochoa-Acuna H."/>
            <person name="Chen M.-J.M."/>
            <person name="Childers C.P."/>
            <person name="Qu J."/>
            <person name="Dugan S."/>
            <person name="Lee S.L."/>
            <person name="Chao H."/>
            <person name="Dinh H."/>
            <person name="Han Y."/>
            <person name="Doddapaneni H."/>
            <person name="Worley K.C."/>
            <person name="Muzny D.M."/>
            <person name="Gibbs R.A."/>
            <person name="Richards S."/>
        </authorList>
    </citation>
    <scope>NUCLEOTIDE SEQUENCE</scope>
    <source>
        <strain evidence="6">HAZT.00-mixed</strain>
        <tissue evidence="6">Whole organism</tissue>
    </source>
</reference>
<dbReference type="PROSITE" id="PS50089">
    <property type="entry name" value="ZF_RING_2"/>
    <property type="match status" value="1"/>
</dbReference>
<dbReference type="SMART" id="SM00184">
    <property type="entry name" value="RING"/>
    <property type="match status" value="1"/>
</dbReference>
<dbReference type="PROSITE" id="PS00518">
    <property type="entry name" value="ZF_RING_1"/>
    <property type="match status" value="1"/>
</dbReference>
<proteinExistence type="predicted"/>
<evidence type="ECO:0000256" key="4">
    <source>
        <dbReference type="PROSITE-ProRule" id="PRU00175"/>
    </source>
</evidence>
<name>A0A6A0HDB2_HYAAZ</name>
<dbReference type="GO" id="GO:0008270">
    <property type="term" value="F:zinc ion binding"/>
    <property type="evidence" value="ECO:0007669"/>
    <property type="project" value="UniProtKB-KW"/>
</dbReference>
<reference evidence="6" key="1">
    <citation type="submission" date="2014-08" db="EMBL/GenBank/DDBJ databases">
        <authorList>
            <person name="Murali S."/>
            <person name="Richards S."/>
            <person name="Bandaranaike D."/>
            <person name="Bellair M."/>
            <person name="Blankenburg K."/>
            <person name="Chao H."/>
            <person name="Dinh H."/>
            <person name="Doddapaneni H."/>
            <person name="Dugan-Rocha S."/>
            <person name="Elkadiri S."/>
            <person name="Gnanaolivu R."/>
            <person name="Hughes D."/>
            <person name="Lee S."/>
            <person name="Li M."/>
            <person name="Ming W."/>
            <person name="Munidasa M."/>
            <person name="Muniz J."/>
            <person name="Nguyen L."/>
            <person name="Osuji N."/>
            <person name="Pu L.-L."/>
            <person name="Puazo M."/>
            <person name="Skinner E."/>
            <person name="Qu C."/>
            <person name="Quiroz J."/>
            <person name="Raj R."/>
            <person name="Weissenberger G."/>
            <person name="Xin Y."/>
            <person name="Zou X."/>
            <person name="Han Y."/>
            <person name="Worley K."/>
            <person name="Muzny D."/>
            <person name="Gibbs R."/>
        </authorList>
    </citation>
    <scope>NUCLEOTIDE SEQUENCE</scope>
    <source>
        <strain evidence="6">HAZT.00-mixed</strain>
        <tissue evidence="6">Whole organism</tissue>
    </source>
</reference>
<keyword evidence="2 4" id="KW-0863">Zinc-finger</keyword>
<dbReference type="Pfam" id="PF00097">
    <property type="entry name" value="zf-C3HC4"/>
    <property type="match status" value="1"/>
</dbReference>
<gene>
    <name evidence="6" type="ORF">HAZT_HAZT008630</name>
</gene>
<comment type="caution">
    <text evidence="6">The sequence shown here is derived from an EMBL/GenBank/DDBJ whole genome shotgun (WGS) entry which is preliminary data.</text>
</comment>
<dbReference type="GO" id="GO:0000122">
    <property type="term" value="P:negative regulation of transcription by RNA polymerase II"/>
    <property type="evidence" value="ECO:0007669"/>
    <property type="project" value="TreeGrafter"/>
</dbReference>
<evidence type="ECO:0000259" key="5">
    <source>
        <dbReference type="PROSITE" id="PS50089"/>
    </source>
</evidence>
<keyword evidence="1" id="KW-0479">Metal-binding</keyword>
<dbReference type="PANTHER" id="PTHR10825:SF29">
    <property type="entry name" value="POLYCOMB GROUP RING FINGER PROTEIN 1"/>
    <property type="match status" value="1"/>
</dbReference>
<evidence type="ECO:0000256" key="3">
    <source>
        <dbReference type="ARBA" id="ARBA00022833"/>
    </source>
</evidence>
<dbReference type="PANTHER" id="PTHR10825">
    <property type="entry name" value="RING FINGER DOMAIN-CONTAINING, POLYCOMB GROUP COMPONENT"/>
    <property type="match status" value="1"/>
</dbReference>
<dbReference type="Proteomes" id="UP000711488">
    <property type="component" value="Unassembled WGS sequence"/>
</dbReference>
<dbReference type="EMBL" id="JQDR03000653">
    <property type="protein sequence ID" value="KAA0203808.1"/>
    <property type="molecule type" value="Genomic_DNA"/>
</dbReference>
<sequence length="140" mass="15476">MKENISKALSLDAIKFSLDKEGFSSNTRVSSKINAGGDKLLTADTSEPRTRIPMDVVNTHFICSLCNGYFVDATTIVVCLHSFCCACIVRYLEHSVFCPVCEVLLHATVPTSKLRPDPQLQALLYAILPELYYGQCDVLL</sequence>
<evidence type="ECO:0000313" key="6">
    <source>
        <dbReference type="EMBL" id="KAA0203808.1"/>
    </source>
</evidence>